<comment type="caution">
    <text evidence="2">The sequence shown here is derived from an EMBL/GenBank/DDBJ whole genome shotgun (WGS) entry which is preliminary data.</text>
</comment>
<reference evidence="2 3" key="1">
    <citation type="submission" date="2018-11" db="EMBL/GenBank/DDBJ databases">
        <title>Sequencing the genomes of 1000 actinobacteria strains.</title>
        <authorList>
            <person name="Klenk H.-P."/>
        </authorList>
    </citation>
    <scope>NUCLEOTIDE SEQUENCE [LARGE SCALE GENOMIC DNA]</scope>
    <source>
        <strain evidence="2 3">DSM 44231</strain>
    </source>
</reference>
<dbReference type="AlphaFoldDB" id="A0A3N1HF17"/>
<dbReference type="Gene3D" id="3.90.1150.30">
    <property type="match status" value="1"/>
</dbReference>
<dbReference type="GO" id="GO:0003677">
    <property type="term" value="F:DNA binding"/>
    <property type="evidence" value="ECO:0007669"/>
    <property type="project" value="UniProtKB-KW"/>
</dbReference>
<evidence type="ECO:0000256" key="1">
    <source>
        <dbReference type="SAM" id="Phobius"/>
    </source>
</evidence>
<evidence type="ECO:0000313" key="2">
    <source>
        <dbReference type="EMBL" id="ROP41098.1"/>
    </source>
</evidence>
<feature type="transmembrane region" description="Helical" evidence="1">
    <location>
        <begin position="151"/>
        <end position="173"/>
    </location>
</feature>
<keyword evidence="1" id="KW-0472">Membrane</keyword>
<gene>
    <name evidence="2" type="ORF">EDD40_6522</name>
</gene>
<proteinExistence type="predicted"/>
<sequence length="234" mass="24673">MTLDDVIEHCLAKPGAEETYPFGDGELCCKVGGKIFAFIGLDGGTVGVKSGATAEEAGQWRERYPDDITTSAYIGRHGWNRVRIDGAVPEDELRDLLDQSYDAIVAKTAQVEATGALLDAGPPDSGVEDSERSRAVDLQHRETGTMRLRRILRCAALVLVLGAAAAVTGAPAASADAADCHFYLLLQGHGGVIVDSACGFGEDGNVETCESILVWANVTPRAVVDEACRLASLP</sequence>
<dbReference type="InterPro" id="IPR007351">
    <property type="entry name" value="YjbR"/>
</dbReference>
<dbReference type="Proteomes" id="UP000268727">
    <property type="component" value="Unassembled WGS sequence"/>
</dbReference>
<dbReference type="PANTHER" id="PTHR35145">
    <property type="entry name" value="CYTOPLASMIC PROTEIN-RELATED"/>
    <property type="match status" value="1"/>
</dbReference>
<dbReference type="SUPFAM" id="SSF142906">
    <property type="entry name" value="YjbR-like"/>
    <property type="match status" value="1"/>
</dbReference>
<dbReference type="InterPro" id="IPR058532">
    <property type="entry name" value="YjbR/MT2646/Rv2570-like"/>
</dbReference>
<keyword evidence="1" id="KW-0812">Transmembrane</keyword>
<keyword evidence="3" id="KW-1185">Reference proteome</keyword>
<name>A0A3N1HF17_9PSEU</name>
<dbReference type="InterPro" id="IPR038056">
    <property type="entry name" value="YjbR-like_sf"/>
</dbReference>
<keyword evidence="2" id="KW-0238">DNA-binding</keyword>
<dbReference type="Pfam" id="PF04237">
    <property type="entry name" value="YjbR"/>
    <property type="match status" value="1"/>
</dbReference>
<dbReference type="PANTHER" id="PTHR35145:SF1">
    <property type="entry name" value="CYTOPLASMIC PROTEIN"/>
    <property type="match status" value="1"/>
</dbReference>
<accession>A0A3N1HF17</accession>
<organism evidence="2 3">
    <name type="scientific">Saccharothrix texasensis</name>
    <dbReference type="NCBI Taxonomy" id="103734"/>
    <lineage>
        <taxon>Bacteria</taxon>
        <taxon>Bacillati</taxon>
        <taxon>Actinomycetota</taxon>
        <taxon>Actinomycetes</taxon>
        <taxon>Pseudonocardiales</taxon>
        <taxon>Pseudonocardiaceae</taxon>
        <taxon>Saccharothrix</taxon>
    </lineage>
</organism>
<dbReference type="RefSeq" id="WP_246037966.1">
    <property type="nucleotide sequence ID" value="NZ_RJKM01000001.1"/>
</dbReference>
<dbReference type="EMBL" id="RJKM01000001">
    <property type="protein sequence ID" value="ROP41098.1"/>
    <property type="molecule type" value="Genomic_DNA"/>
</dbReference>
<evidence type="ECO:0000313" key="3">
    <source>
        <dbReference type="Proteomes" id="UP000268727"/>
    </source>
</evidence>
<protein>
    <submittedName>
        <fullName evidence="2">Putative DNA-binding protein (MmcQ/YjbR family)</fullName>
    </submittedName>
</protein>
<keyword evidence="1" id="KW-1133">Transmembrane helix</keyword>